<evidence type="ECO:0000256" key="3">
    <source>
        <dbReference type="SAM" id="Phobius"/>
    </source>
</evidence>
<feature type="domain" description="Thioredoxin" evidence="4">
    <location>
        <begin position="24"/>
        <end position="232"/>
    </location>
</feature>
<accession>A0ABP9UUL9</accession>
<dbReference type="Gene3D" id="3.40.30.10">
    <property type="entry name" value="Glutaredoxin"/>
    <property type="match status" value="1"/>
</dbReference>
<dbReference type="PROSITE" id="PS51352">
    <property type="entry name" value="THIOREDOXIN_2"/>
    <property type="match status" value="1"/>
</dbReference>
<name>A0ABP9UUL9_9BACT</name>
<dbReference type="Proteomes" id="UP001476282">
    <property type="component" value="Unassembled WGS sequence"/>
</dbReference>
<evidence type="ECO:0000259" key="4">
    <source>
        <dbReference type="PROSITE" id="PS51352"/>
    </source>
</evidence>
<protein>
    <recommendedName>
        <fullName evidence="4">Thioredoxin domain-containing protein</fullName>
    </recommendedName>
</protein>
<keyword evidence="3" id="KW-0812">Transmembrane</keyword>
<dbReference type="EMBL" id="BAABRI010000025">
    <property type="protein sequence ID" value="GAA5484432.1"/>
    <property type="molecule type" value="Genomic_DNA"/>
</dbReference>
<gene>
    <name evidence="5" type="ORF">Hsar01_03676</name>
</gene>
<evidence type="ECO:0000256" key="1">
    <source>
        <dbReference type="ARBA" id="ARBA00010996"/>
    </source>
</evidence>
<evidence type="ECO:0000313" key="5">
    <source>
        <dbReference type="EMBL" id="GAA5484432.1"/>
    </source>
</evidence>
<sequence length="233" mass="26041">MKGRILLIYGVVGCVSVAIVAFFIRIANAVPDTQLPPATDVGAESVETFFPIEGDLELTRQDGEQVKITDLKGKVTLLAEFFAVCPHCAVRNGAELKAIYDQYRSDPDFRMVCVSVDPETDGPAELKAYGEALGAEPESWWFTRGQDAASTHDFLENHLGFFKIRERTDPLDIQSNGRYSHDLGLLLIDRDLNVVGKWPLADARSDEGRERDPGLYDRLRSDLQQRIEKELAK</sequence>
<keyword evidence="2" id="KW-0186">Copper</keyword>
<dbReference type="InterPro" id="IPR036249">
    <property type="entry name" value="Thioredoxin-like_sf"/>
</dbReference>
<dbReference type="RefSeq" id="WP_353568529.1">
    <property type="nucleotide sequence ID" value="NZ_BAABRI010000025.1"/>
</dbReference>
<reference evidence="5 6" key="1">
    <citation type="submission" date="2024-02" db="EMBL/GenBank/DDBJ databases">
        <title>Haloferula sargassicola NBRC 104335.</title>
        <authorList>
            <person name="Ichikawa N."/>
            <person name="Katano-Makiyama Y."/>
            <person name="Hidaka K."/>
        </authorList>
    </citation>
    <scope>NUCLEOTIDE SEQUENCE [LARGE SCALE GENOMIC DNA]</scope>
    <source>
        <strain evidence="5 6">NBRC 104335</strain>
    </source>
</reference>
<organism evidence="5 6">
    <name type="scientific">Haloferula sargassicola</name>
    <dbReference type="NCBI Taxonomy" id="490096"/>
    <lineage>
        <taxon>Bacteria</taxon>
        <taxon>Pseudomonadati</taxon>
        <taxon>Verrucomicrobiota</taxon>
        <taxon>Verrucomicrobiia</taxon>
        <taxon>Verrucomicrobiales</taxon>
        <taxon>Verrucomicrobiaceae</taxon>
        <taxon>Haloferula</taxon>
    </lineage>
</organism>
<evidence type="ECO:0000256" key="2">
    <source>
        <dbReference type="ARBA" id="ARBA00023008"/>
    </source>
</evidence>
<dbReference type="PANTHER" id="PTHR12151">
    <property type="entry name" value="ELECTRON TRANSPORT PROTIN SCO1/SENC FAMILY MEMBER"/>
    <property type="match status" value="1"/>
</dbReference>
<dbReference type="PANTHER" id="PTHR12151:SF25">
    <property type="entry name" value="LINALOOL DEHYDRATASE_ISOMERASE DOMAIN-CONTAINING PROTEIN"/>
    <property type="match status" value="1"/>
</dbReference>
<keyword evidence="3" id="KW-1133">Transmembrane helix</keyword>
<evidence type="ECO:0000313" key="6">
    <source>
        <dbReference type="Proteomes" id="UP001476282"/>
    </source>
</evidence>
<dbReference type="Pfam" id="PF02630">
    <property type="entry name" value="SCO1-SenC"/>
    <property type="match status" value="1"/>
</dbReference>
<keyword evidence="3" id="KW-0472">Membrane</keyword>
<dbReference type="InterPro" id="IPR013766">
    <property type="entry name" value="Thioredoxin_domain"/>
</dbReference>
<comment type="caution">
    <text evidence="5">The sequence shown here is derived from an EMBL/GenBank/DDBJ whole genome shotgun (WGS) entry which is preliminary data.</text>
</comment>
<proteinExistence type="inferred from homology"/>
<dbReference type="SUPFAM" id="SSF52833">
    <property type="entry name" value="Thioredoxin-like"/>
    <property type="match status" value="1"/>
</dbReference>
<keyword evidence="6" id="KW-1185">Reference proteome</keyword>
<dbReference type="InterPro" id="IPR003782">
    <property type="entry name" value="SCO1/SenC"/>
</dbReference>
<feature type="transmembrane region" description="Helical" evidence="3">
    <location>
        <begin position="7"/>
        <end position="27"/>
    </location>
</feature>
<comment type="similarity">
    <text evidence="1">Belongs to the SCO1/2 family.</text>
</comment>